<feature type="compositionally biased region" description="Low complexity" evidence="5">
    <location>
        <begin position="329"/>
        <end position="339"/>
    </location>
</feature>
<dbReference type="AlphaFoldDB" id="A0A8M8V0F2"/>
<name>A0A8M8V0F2_SESIN</name>
<protein>
    <submittedName>
        <fullName evidence="8">Probable ADP-ribosylation factor GTPase-activating protein AGD14</fullName>
    </submittedName>
</protein>
<dbReference type="Gene3D" id="1.10.220.150">
    <property type="entry name" value="Arf GTPase activating protein"/>
    <property type="match status" value="1"/>
</dbReference>
<keyword evidence="1" id="KW-0479">Metal-binding</keyword>
<reference evidence="8" key="1">
    <citation type="journal article" date="2011" name="BMC Genomics">
        <title>Characterization of the sesame (Sesamum indicum L.) global transcriptome using Illumina paired-end sequencing and development of EST-SSR markers.</title>
        <authorList>
            <person name="Wei W."/>
            <person name="Qi X."/>
            <person name="Wang L."/>
            <person name="Zhang Y."/>
            <person name="Hua W."/>
            <person name="Li D."/>
            <person name="Lv H."/>
            <person name="Zhang X."/>
        </authorList>
    </citation>
    <scope>NUCLEOTIDE SEQUENCE</scope>
</reference>
<dbReference type="RefSeq" id="XP_020549646.1">
    <property type="nucleotide sequence ID" value="XM_020693987.1"/>
</dbReference>
<keyword evidence="3" id="KW-0862">Zinc</keyword>
<evidence type="ECO:0000256" key="1">
    <source>
        <dbReference type="ARBA" id="ARBA00022723"/>
    </source>
</evidence>
<dbReference type="Pfam" id="PF01412">
    <property type="entry name" value="ArfGap"/>
    <property type="match status" value="1"/>
</dbReference>
<dbReference type="SMART" id="SM00105">
    <property type="entry name" value="ArfGap"/>
    <property type="match status" value="1"/>
</dbReference>
<dbReference type="Proteomes" id="UP000504604">
    <property type="component" value="Linkage group LG5"/>
</dbReference>
<evidence type="ECO:0000259" key="6">
    <source>
        <dbReference type="PROSITE" id="PS50115"/>
    </source>
</evidence>
<dbReference type="GO" id="GO:0008270">
    <property type="term" value="F:zinc ion binding"/>
    <property type="evidence" value="ECO:0007669"/>
    <property type="project" value="UniProtKB-KW"/>
</dbReference>
<dbReference type="SUPFAM" id="SSF57863">
    <property type="entry name" value="ArfGap/RecO-like zinc finger"/>
    <property type="match status" value="1"/>
</dbReference>
<feature type="compositionally biased region" description="Basic and acidic residues" evidence="5">
    <location>
        <begin position="318"/>
        <end position="327"/>
    </location>
</feature>
<feature type="region of interest" description="Disordered" evidence="5">
    <location>
        <begin position="312"/>
        <end position="339"/>
    </location>
</feature>
<dbReference type="OrthoDB" id="6036at2759"/>
<dbReference type="InterPro" id="IPR038508">
    <property type="entry name" value="ArfGAP_dom_sf"/>
</dbReference>
<dbReference type="PRINTS" id="PR00405">
    <property type="entry name" value="REVINTRACTNG"/>
</dbReference>
<keyword evidence="7" id="KW-1185">Reference proteome</keyword>
<dbReference type="PANTHER" id="PTHR46085">
    <property type="entry name" value="ARFGAP/RECO-RELATED"/>
    <property type="match status" value="1"/>
</dbReference>
<proteinExistence type="predicted"/>
<dbReference type="PROSITE" id="PS50115">
    <property type="entry name" value="ARFGAP"/>
    <property type="match status" value="1"/>
</dbReference>
<feature type="compositionally biased region" description="Basic and acidic residues" evidence="5">
    <location>
        <begin position="123"/>
        <end position="132"/>
    </location>
</feature>
<dbReference type="CDD" id="cd08838">
    <property type="entry name" value="ArfGap_AGFG"/>
    <property type="match status" value="1"/>
</dbReference>
<evidence type="ECO:0000256" key="4">
    <source>
        <dbReference type="PROSITE-ProRule" id="PRU00288"/>
    </source>
</evidence>
<feature type="domain" description="Arf-GAP" evidence="6">
    <location>
        <begin position="11"/>
        <end position="130"/>
    </location>
</feature>
<organism evidence="7 8">
    <name type="scientific">Sesamum indicum</name>
    <name type="common">Oriental sesame</name>
    <name type="synonym">Sesamum orientale</name>
    <dbReference type="NCBI Taxonomy" id="4182"/>
    <lineage>
        <taxon>Eukaryota</taxon>
        <taxon>Viridiplantae</taxon>
        <taxon>Streptophyta</taxon>
        <taxon>Embryophyta</taxon>
        <taxon>Tracheophyta</taxon>
        <taxon>Spermatophyta</taxon>
        <taxon>Magnoliopsida</taxon>
        <taxon>eudicotyledons</taxon>
        <taxon>Gunneridae</taxon>
        <taxon>Pentapetalae</taxon>
        <taxon>asterids</taxon>
        <taxon>lamiids</taxon>
        <taxon>Lamiales</taxon>
        <taxon>Pedaliaceae</taxon>
        <taxon>Sesamum</taxon>
    </lineage>
</organism>
<accession>A0A8M8V0F2</accession>
<gene>
    <name evidence="8" type="primary">LOC105162736</name>
</gene>
<feature type="region of interest" description="Disordered" evidence="5">
    <location>
        <begin position="123"/>
        <end position="156"/>
    </location>
</feature>
<dbReference type="GeneID" id="105162736"/>
<keyword evidence="2 4" id="KW-0863">Zinc-finger</keyword>
<dbReference type="FunFam" id="1.10.220.150:FF:000005">
    <property type="entry name" value="Arf-GAP domain and FG repeat-containing protein 1"/>
    <property type="match status" value="1"/>
</dbReference>
<evidence type="ECO:0000256" key="3">
    <source>
        <dbReference type="ARBA" id="ARBA00022833"/>
    </source>
</evidence>
<dbReference type="InterPro" id="IPR044820">
    <property type="entry name" value="AGD14-like"/>
</dbReference>
<feature type="compositionally biased region" description="Polar residues" evidence="5">
    <location>
        <begin position="147"/>
        <end position="156"/>
    </location>
</feature>
<dbReference type="GO" id="GO:0005096">
    <property type="term" value="F:GTPase activator activity"/>
    <property type="evidence" value="ECO:0007669"/>
    <property type="project" value="InterPro"/>
</dbReference>
<dbReference type="InterPro" id="IPR001164">
    <property type="entry name" value="ArfGAP_dom"/>
</dbReference>
<dbReference type="InterPro" id="IPR037278">
    <property type="entry name" value="ARFGAP/RecO"/>
</dbReference>
<dbReference type="KEGG" id="sind:105162736"/>
<sequence>MGSKREEERNEKIIRGLMKLPPNRRCINCNTLGPQYVCTTFWTFVCMTCSGIHREFTHRVKSVSMSKFTSQEVDALQKGGNQRARELFLKAWDPHKLRLTDNSNADKVREFIKDVYVKKRYAVEKPSDRPPKDPQGLRSYEDETRRANSYHSYSQSPPYDFQYEERRYGKHAVCLTRKPGSDRGLYGAKLSSFSSPSRFSDHANDEGFANEGSHPRVLEYSASSGSDPFRCGALSAGSQRDIGSPFSETSSNFSNKITGHHTVLHNSDAISGSKRRHSQVMSLSLQFLRTASAGSSGSFDSLSLKSVNYTGLQNGSSEPEKSVETFHDQTSSFPSMPQSSTSTTFSGLDLFNEPVAPKNVSSAPVTVYNSQLSGSSLAQSVDLFQQSPISSVPTLSVQQPFQTLQPSPLDINVSQQQSVASSNRKTSDVIAPNNGVWVTFDAPQNLVPMGTENSIPAAVPSSGGNNLGDFSPFSLDRSSSSQNAASEHTLLHEGIQIVKPTTNNTQLWITFEDSPELQQMQNMLKTRDQKVVLRAADANKPLGFGVYEALDNGGNVRIPDEVEPLSSLSSHFNMVLHDVPVGVAGLSSVAADCKPTNPFDLSYDADLESSYMTPFRDMSSLQAALPNNQMMAPYDYVGETNWFPQNSVPSYVPGGAPFDAPGSLGFMVGQVPSNQMLSVAAQSPVASIGGNPFA</sequence>
<evidence type="ECO:0000256" key="2">
    <source>
        <dbReference type="ARBA" id="ARBA00022771"/>
    </source>
</evidence>
<evidence type="ECO:0000313" key="7">
    <source>
        <dbReference type="Proteomes" id="UP000504604"/>
    </source>
</evidence>
<dbReference type="PANTHER" id="PTHR46085:SF4">
    <property type="entry name" value="ADP-RIBOSYLATION FACTOR GTPASE-ACTIVATING PROTEIN AGD14-RELATED"/>
    <property type="match status" value="1"/>
</dbReference>
<evidence type="ECO:0000256" key="5">
    <source>
        <dbReference type="SAM" id="MobiDB-lite"/>
    </source>
</evidence>
<reference evidence="8" key="2">
    <citation type="submission" date="2025-08" db="UniProtKB">
        <authorList>
            <consortium name="RefSeq"/>
        </authorList>
    </citation>
    <scope>IDENTIFICATION</scope>
</reference>
<evidence type="ECO:0000313" key="8">
    <source>
        <dbReference type="RefSeq" id="XP_020549646.1"/>
    </source>
</evidence>